<evidence type="ECO:0000256" key="2">
    <source>
        <dbReference type="ARBA" id="ARBA00023002"/>
    </source>
</evidence>
<keyword evidence="5" id="KW-1185">Reference proteome</keyword>
<dbReference type="PROSITE" id="PS51387">
    <property type="entry name" value="FAD_PCMH"/>
    <property type="match status" value="2"/>
</dbReference>
<keyword evidence="2" id="KW-0560">Oxidoreductase</keyword>
<dbReference type="SUPFAM" id="SSF56176">
    <property type="entry name" value="FAD-binding/transporter-associated domain-like"/>
    <property type="match status" value="2"/>
</dbReference>
<evidence type="ECO:0000256" key="1">
    <source>
        <dbReference type="ARBA" id="ARBA00005466"/>
    </source>
</evidence>
<accession>A0AAE1UUQ9</accession>
<dbReference type="InterPro" id="IPR016169">
    <property type="entry name" value="FAD-bd_PCMH_sub2"/>
</dbReference>
<feature type="domain" description="FAD-binding PCMH-type" evidence="3">
    <location>
        <begin position="31"/>
        <end position="212"/>
    </location>
</feature>
<dbReference type="GO" id="GO:0016491">
    <property type="term" value="F:oxidoreductase activity"/>
    <property type="evidence" value="ECO:0007669"/>
    <property type="project" value="UniProtKB-KW"/>
</dbReference>
<gene>
    <name evidence="4" type="ORF">RND71_042522</name>
</gene>
<dbReference type="InterPro" id="IPR010030">
    <property type="entry name" value="GULO_Plant"/>
</dbReference>
<dbReference type="Pfam" id="PF01565">
    <property type="entry name" value="FAD_binding_4"/>
    <property type="match status" value="2"/>
</dbReference>
<evidence type="ECO:0000259" key="3">
    <source>
        <dbReference type="PROSITE" id="PS51387"/>
    </source>
</evidence>
<sequence>MPPPNPIKCNNVNSTPGCQLSNTYGVWGDRQICHAPNIVYPTTEEELRQELANANKNNLKVKVVTRFSHTIPKLACPGNSKESVFISTERYDTNIDVNMEELTVTADGGVGLRKLIDTIENAGLSLVAATYWEGVTVAGVISTGAHGSSWWGKGGAVHDHVIGLSLIVPAHEDEGYAKIIKLTRQDPLFNAAKVSLGLLGIISKNIFFDLITNSDVSIGAAFKRSVRFNFTNDSHIEDEIIKHARRNEFGDIQWYPSRHTSCTNMIIDATFPRFTERRYISAPGGFIPKFGQFKLGFGSGNGTMDNASKSRSLRDQIMIPNVDSGARSRSPCNCFRANITTFENALLNERGGVGRSMQTIFINKGCQLSNTYGVWGDRQICHAPNIVYPTTEEELRQELANANKNNLKVKVVTRFSHTIPKLACPGNSKESVFISTERYDTNIDVNMEELTVTADGGVGLRKLIDTIENAGLSLVAATYWEGVTVAGVISTGAHGSSWWGKGGAVHDHVIGLSLIVPAHEDEGYAKIIKLTRQDPLFNAAKVSLGLLGIISKILGSRAERMKNLIERALFLSDQTFKRSVRFNFTNDSHIEDEIIKHARQNEFGDIQWYPSRHTAVYRYDNRVPLDTSGGGVNDFLGFQSNPILLSKSVRATEKGFENTRNEGGKCTMASSFVAYKKLIANGYKNNKLMFTGYPKLAIKAKCKRSVLVYTHHL</sequence>
<dbReference type="PANTHER" id="PTHR13878">
    <property type="entry name" value="GULONOLACTONE OXIDASE"/>
    <property type="match status" value="1"/>
</dbReference>
<feature type="domain" description="FAD-binding PCMH-type" evidence="3">
    <location>
        <begin position="379"/>
        <end position="560"/>
    </location>
</feature>
<dbReference type="Gene3D" id="3.30.465.10">
    <property type="match status" value="2"/>
</dbReference>
<organism evidence="4 5">
    <name type="scientific">Anisodus tanguticus</name>
    <dbReference type="NCBI Taxonomy" id="243964"/>
    <lineage>
        <taxon>Eukaryota</taxon>
        <taxon>Viridiplantae</taxon>
        <taxon>Streptophyta</taxon>
        <taxon>Embryophyta</taxon>
        <taxon>Tracheophyta</taxon>
        <taxon>Spermatophyta</taxon>
        <taxon>Magnoliopsida</taxon>
        <taxon>eudicotyledons</taxon>
        <taxon>Gunneridae</taxon>
        <taxon>Pentapetalae</taxon>
        <taxon>asterids</taxon>
        <taxon>lamiids</taxon>
        <taxon>Solanales</taxon>
        <taxon>Solanaceae</taxon>
        <taxon>Solanoideae</taxon>
        <taxon>Hyoscyameae</taxon>
        <taxon>Anisodus</taxon>
    </lineage>
</organism>
<proteinExistence type="inferred from homology"/>
<dbReference type="Proteomes" id="UP001291623">
    <property type="component" value="Unassembled WGS sequence"/>
</dbReference>
<dbReference type="GO" id="GO:0071949">
    <property type="term" value="F:FAD binding"/>
    <property type="evidence" value="ECO:0007669"/>
    <property type="project" value="InterPro"/>
</dbReference>
<dbReference type="EMBL" id="JAVYJV010000024">
    <property type="protein sequence ID" value="KAK4338035.1"/>
    <property type="molecule type" value="Genomic_DNA"/>
</dbReference>
<name>A0AAE1UUQ9_9SOLA</name>
<evidence type="ECO:0000313" key="5">
    <source>
        <dbReference type="Proteomes" id="UP001291623"/>
    </source>
</evidence>
<comment type="caution">
    <text evidence="4">The sequence shown here is derived from an EMBL/GenBank/DDBJ whole genome shotgun (WGS) entry which is preliminary data.</text>
</comment>
<dbReference type="InterPro" id="IPR006094">
    <property type="entry name" value="Oxid_FAD_bind_N"/>
</dbReference>
<reference evidence="4" key="1">
    <citation type="submission" date="2023-12" db="EMBL/GenBank/DDBJ databases">
        <title>Genome assembly of Anisodus tanguticus.</title>
        <authorList>
            <person name="Wang Y.-J."/>
        </authorList>
    </citation>
    <scope>NUCLEOTIDE SEQUENCE</scope>
    <source>
        <strain evidence="4">KB-2021</strain>
        <tissue evidence="4">Leaf</tissue>
    </source>
</reference>
<dbReference type="NCBIfam" id="TIGR01677">
    <property type="entry name" value="pln_FAD_oxido"/>
    <property type="match status" value="1"/>
</dbReference>
<dbReference type="InterPro" id="IPR050432">
    <property type="entry name" value="FAD-linked_Oxidoreductases_BP"/>
</dbReference>
<evidence type="ECO:0000313" key="4">
    <source>
        <dbReference type="EMBL" id="KAK4338035.1"/>
    </source>
</evidence>
<dbReference type="InterPro" id="IPR036318">
    <property type="entry name" value="FAD-bd_PCMH-like_sf"/>
</dbReference>
<protein>
    <recommendedName>
        <fullName evidence="3">FAD-binding PCMH-type domain-containing protein</fullName>
    </recommendedName>
</protein>
<dbReference type="AlphaFoldDB" id="A0AAE1UUQ9"/>
<dbReference type="PANTHER" id="PTHR13878:SF125">
    <property type="entry name" value="L-GULONOLACTONE OXIDASE 3"/>
    <property type="match status" value="1"/>
</dbReference>
<comment type="similarity">
    <text evidence="1">Belongs to the oxygen-dependent FAD-linked oxidoreductase family.</text>
</comment>
<dbReference type="InterPro" id="IPR016166">
    <property type="entry name" value="FAD-bd_PCMH"/>
</dbReference>